<reference evidence="1 2" key="2">
    <citation type="journal article" date="2005" name="Gene">
        <title>Sequence analysis of the Lactobacillus plantarum bacteriophage PhiJL-1.</title>
        <authorList>
            <person name="Lu Z."/>
            <person name="Altermann E."/>
            <person name="Breidt F."/>
            <person name="Predki P."/>
            <person name="Fleming H.P."/>
            <person name="Klaenhammer T.R."/>
        </authorList>
    </citation>
    <scope>NUCLEOTIDE SEQUENCE</scope>
</reference>
<dbReference type="KEGG" id="vg:5075546"/>
<dbReference type="SUPFAM" id="SSF54060">
    <property type="entry name" value="His-Me finger endonucleases"/>
    <property type="match status" value="1"/>
</dbReference>
<reference evidence="1 2" key="1">
    <citation type="journal article" date="2003" name="Int. J. Food Microbiol.">
        <title>Isolation and characterization of a Lactobacillus plantarum bacteriophage, phiJL-1, from a cucumber fermentation.</title>
        <authorList>
            <person name="Lu Z."/>
            <person name="Breidt F."/>
            <person name="Fleming H.P."/>
            <person name="Altermann E."/>
            <person name="Klaenhammer T.R."/>
        </authorList>
    </citation>
    <scope>NUCLEOTIDE SEQUENCE [LARGE SCALE GENOMIC DNA]</scope>
</reference>
<dbReference type="EMBL" id="AY236756">
    <property type="protein sequence ID" value="AAP74535.1"/>
    <property type="molecule type" value="Genomic_DNA"/>
</dbReference>
<dbReference type="Gene3D" id="3.90.75.20">
    <property type="match status" value="1"/>
</dbReference>
<dbReference type="GeneID" id="5075546"/>
<proteinExistence type="predicted"/>
<name>Q597T6_9CAUD</name>
<evidence type="ECO:0008006" key="3">
    <source>
        <dbReference type="Google" id="ProtNLM"/>
    </source>
</evidence>
<evidence type="ECO:0000313" key="1">
    <source>
        <dbReference type="EMBL" id="AAP74535.1"/>
    </source>
</evidence>
<evidence type="ECO:0000313" key="2">
    <source>
        <dbReference type="Proteomes" id="UP000000990"/>
    </source>
</evidence>
<sequence length="134" mass="14950">MEDVKYLLKNRGTVSDSELLDQITRLMIPIGEVKPLEDYPGYAVTSEGQVISLGGTRTTKSGRVFHVKERVLTQTPIKSGNPVAMVDGKTVRVARLVAKAFVPNHSDYFFVSHINGNQMDNRACNLRWSKRSAE</sequence>
<organism evidence="1 2">
    <name type="scientific">Lactobacillus phage phiJL-1</name>
    <dbReference type="NCBI Taxonomy" id="2892345"/>
    <lineage>
        <taxon>Viruses</taxon>
        <taxon>Duplodnaviria</taxon>
        <taxon>Heunggongvirae</taxon>
        <taxon>Uroviricota</taxon>
        <taxon>Caudoviricetes</taxon>
        <taxon>Coetzeevirus</taxon>
        <taxon>Coetzeevirus JL1</taxon>
    </lineage>
</organism>
<dbReference type="RefSeq" id="YP_223908.1">
    <property type="nucleotide sequence ID" value="NC_006936.1"/>
</dbReference>
<dbReference type="Proteomes" id="UP000000990">
    <property type="component" value="Segment"/>
</dbReference>
<keyword evidence="2" id="KW-1185">Reference proteome</keyword>
<dbReference type="InterPro" id="IPR044925">
    <property type="entry name" value="His-Me_finger_sf"/>
</dbReference>
<accession>Q597T6</accession>
<protein>
    <recommendedName>
        <fullName evidence="3">HNH endonuclease</fullName>
    </recommendedName>
</protein>